<dbReference type="OrthoDB" id="6025706at2"/>
<gene>
    <name evidence="1" type="ORF">FZO89_06975</name>
</gene>
<proteinExistence type="predicted"/>
<dbReference type="RefSeq" id="WP_149102565.1">
    <property type="nucleotide sequence ID" value="NZ_VTFT01000001.1"/>
</dbReference>
<name>A0A5D4XPX6_9GAMM</name>
<dbReference type="Proteomes" id="UP000324973">
    <property type="component" value="Unassembled WGS sequence"/>
</dbReference>
<organism evidence="1 2">
    <name type="scientific">Luteimonas viscosa</name>
    <dbReference type="NCBI Taxonomy" id="1132694"/>
    <lineage>
        <taxon>Bacteria</taxon>
        <taxon>Pseudomonadati</taxon>
        <taxon>Pseudomonadota</taxon>
        <taxon>Gammaproteobacteria</taxon>
        <taxon>Lysobacterales</taxon>
        <taxon>Lysobacteraceae</taxon>
        <taxon>Luteimonas</taxon>
    </lineage>
</organism>
<evidence type="ECO:0000313" key="2">
    <source>
        <dbReference type="Proteomes" id="UP000324973"/>
    </source>
</evidence>
<sequence length="121" mass="13311">MKAIAIPFATLLFAAHLLPVEARQTQALSECVALSAGHQGTRVSGKQFLLKDGDAHYRVQFAGHCDAVARSSKIRIETQGQLNQLCPQETSVRTSNASCSVRSVETIGAEEYERQARRNRR</sequence>
<dbReference type="EMBL" id="VTFT01000001">
    <property type="protein sequence ID" value="TYT26015.1"/>
    <property type="molecule type" value="Genomic_DNA"/>
</dbReference>
<comment type="caution">
    <text evidence="1">The sequence shown here is derived from an EMBL/GenBank/DDBJ whole genome shotgun (WGS) entry which is preliminary data.</text>
</comment>
<reference evidence="1 2" key="1">
    <citation type="submission" date="2019-08" db="EMBL/GenBank/DDBJ databases">
        <title>Luteimonas viscosus sp. nov., isolated from soil of a sunflower field.</title>
        <authorList>
            <person name="Jianli Z."/>
            <person name="Ying Z."/>
        </authorList>
    </citation>
    <scope>NUCLEOTIDE SEQUENCE [LARGE SCALE GENOMIC DNA]</scope>
    <source>
        <strain evidence="1 2">XBU10</strain>
    </source>
</reference>
<accession>A0A5D4XPX6</accession>
<protein>
    <submittedName>
        <fullName evidence="1">Uncharacterized protein</fullName>
    </submittedName>
</protein>
<dbReference type="AlphaFoldDB" id="A0A5D4XPX6"/>
<keyword evidence="2" id="KW-1185">Reference proteome</keyword>
<evidence type="ECO:0000313" key="1">
    <source>
        <dbReference type="EMBL" id="TYT26015.1"/>
    </source>
</evidence>